<feature type="transmembrane region" description="Helical" evidence="1">
    <location>
        <begin position="142"/>
        <end position="163"/>
    </location>
</feature>
<dbReference type="Proteomes" id="UP000033649">
    <property type="component" value="Unassembled WGS sequence"/>
</dbReference>
<organism evidence="2 3">
    <name type="scientific">Devosia chinhatensis</name>
    <dbReference type="NCBI Taxonomy" id="429727"/>
    <lineage>
        <taxon>Bacteria</taxon>
        <taxon>Pseudomonadati</taxon>
        <taxon>Pseudomonadota</taxon>
        <taxon>Alphaproteobacteria</taxon>
        <taxon>Hyphomicrobiales</taxon>
        <taxon>Devosiaceae</taxon>
        <taxon>Devosia</taxon>
    </lineage>
</organism>
<dbReference type="RefSeq" id="WP_046105286.1">
    <property type="nucleotide sequence ID" value="NZ_JZEY01000061.1"/>
</dbReference>
<dbReference type="Gene3D" id="1.25.40.10">
    <property type="entry name" value="Tetratricopeptide repeat domain"/>
    <property type="match status" value="1"/>
</dbReference>
<reference evidence="2 3" key="1">
    <citation type="submission" date="2015-03" db="EMBL/GenBank/DDBJ databases">
        <authorList>
            <person name="Hassan Y."/>
            <person name="Lepp D."/>
            <person name="Li X.-Z."/>
            <person name="Zhou T."/>
        </authorList>
    </citation>
    <scope>NUCLEOTIDE SEQUENCE [LARGE SCALE GENOMIC DNA]</scope>
    <source>
        <strain evidence="2 3">IPL18</strain>
    </source>
</reference>
<dbReference type="OrthoDB" id="100177at2"/>
<dbReference type="SUPFAM" id="SSF48452">
    <property type="entry name" value="TPR-like"/>
    <property type="match status" value="1"/>
</dbReference>
<name>A0A0F5FEN3_9HYPH</name>
<evidence type="ECO:0000256" key="1">
    <source>
        <dbReference type="SAM" id="Phobius"/>
    </source>
</evidence>
<keyword evidence="1" id="KW-0472">Membrane</keyword>
<keyword evidence="1" id="KW-0812">Transmembrane</keyword>
<comment type="caution">
    <text evidence="2">The sequence shown here is derived from an EMBL/GenBank/DDBJ whole genome shotgun (WGS) entry which is preliminary data.</text>
</comment>
<keyword evidence="1" id="KW-1133">Transmembrane helix</keyword>
<dbReference type="AlphaFoldDB" id="A0A0F5FEN3"/>
<gene>
    <name evidence="2" type="ORF">VE26_10655</name>
</gene>
<keyword evidence="3" id="KW-1185">Reference proteome</keyword>
<accession>A0A0F5FEN3</accession>
<dbReference type="InterPro" id="IPR011990">
    <property type="entry name" value="TPR-like_helical_dom_sf"/>
</dbReference>
<dbReference type="PATRIC" id="fig|429727.3.peg.2192"/>
<dbReference type="STRING" id="429727.VE26_10655"/>
<evidence type="ECO:0000313" key="2">
    <source>
        <dbReference type="EMBL" id="KKB07258.1"/>
    </source>
</evidence>
<evidence type="ECO:0000313" key="3">
    <source>
        <dbReference type="Proteomes" id="UP000033649"/>
    </source>
</evidence>
<proteinExistence type="predicted"/>
<sequence length="573" mass="61671">MSDGAPSEGEIRAALQRLLAWPDMARSGQLARFLSYIVERRLNGDAQAIKAYSIAVDVFGRSTDFDPQTDPIVRVQARRLRALLSQYYREAGAGEEVRITLPTGRYVPDFLRADGAGAAATAPAPVAAPVMPPKRAGLGRSWILLAALTVLATLVALSSSIWWTGQGEQRIGSQPNALVERPRLLITEFQSLTGDFGDLGMVASLAVEMVGDLGQFGTIAVDYGGAAQADMADYVLSGIVRREAGGLQFSAILTEVWSGGVVWNRTIGLSGSEIARTDLVSHVSDRLSMMLGGARGPLHRNARTLVANNSDLTGRENLYLCRILFDLYRERSTDERASRTQRCFSVSGIGMEQSGEAQAALAMLGAEMAESTAIRDEQDAALAQATQRMEHAAALAPVSGFVWEQRARLLELTGRHDLAEAAYSTASQINPANSDAIAARARHLAFLGRLDAAITLMAPVMADSPDPPSWYYAVPTLQALRDQSFAVAARRAGTYTDADRELGPILAVMAGQRLDNVDIVNRYLPRVLDLPSFRTEGVLTRLRGRIVDEGLLRDIRVALLSAGVPPGALNGPF</sequence>
<dbReference type="EMBL" id="JZEY01000061">
    <property type="protein sequence ID" value="KKB07258.1"/>
    <property type="molecule type" value="Genomic_DNA"/>
</dbReference>
<dbReference type="Pfam" id="PF14559">
    <property type="entry name" value="TPR_19"/>
    <property type="match status" value="1"/>
</dbReference>
<protein>
    <submittedName>
        <fullName evidence="2">Uncharacterized protein</fullName>
    </submittedName>
</protein>